<reference evidence="7 8" key="1">
    <citation type="submission" date="2014-04" db="EMBL/GenBank/DDBJ databases">
        <title>Evolutionary Origins and Diversification of the Mycorrhizal Mutualists.</title>
        <authorList>
            <consortium name="DOE Joint Genome Institute"/>
            <consortium name="Mycorrhizal Genomics Consortium"/>
            <person name="Kohler A."/>
            <person name="Kuo A."/>
            <person name="Nagy L.G."/>
            <person name="Floudas D."/>
            <person name="Copeland A."/>
            <person name="Barry K.W."/>
            <person name="Cichocki N."/>
            <person name="Veneault-Fourrey C."/>
            <person name="LaButti K."/>
            <person name="Lindquist E.A."/>
            <person name="Lipzen A."/>
            <person name="Lundell T."/>
            <person name="Morin E."/>
            <person name="Murat C."/>
            <person name="Riley R."/>
            <person name="Ohm R."/>
            <person name="Sun H."/>
            <person name="Tunlid A."/>
            <person name="Henrissat B."/>
            <person name="Grigoriev I.V."/>
            <person name="Hibbett D.S."/>
            <person name="Martin F."/>
        </authorList>
    </citation>
    <scope>NUCLEOTIDE SEQUENCE [LARGE SCALE GENOMIC DNA]</scope>
    <source>
        <strain evidence="7 8">MD-312</strain>
    </source>
</reference>
<proteinExistence type="inferred from homology"/>
<accession>A0A0C9VVS0</accession>
<evidence type="ECO:0000313" key="8">
    <source>
        <dbReference type="Proteomes" id="UP000053820"/>
    </source>
</evidence>
<dbReference type="EC" id="5.6.2.4" evidence="5"/>
<dbReference type="GO" id="GO:0005737">
    <property type="term" value="C:cytoplasm"/>
    <property type="evidence" value="ECO:0007669"/>
    <property type="project" value="TreeGrafter"/>
</dbReference>
<dbReference type="InterPro" id="IPR014001">
    <property type="entry name" value="Helicase_ATP-bd"/>
</dbReference>
<gene>
    <name evidence="7" type="ORF">HYDPIDRAFT_94622</name>
</gene>
<dbReference type="InterPro" id="IPR011545">
    <property type="entry name" value="DEAD/DEAH_box_helicase_dom"/>
</dbReference>
<dbReference type="GO" id="GO:0009378">
    <property type="term" value="F:four-way junction helicase activity"/>
    <property type="evidence" value="ECO:0007669"/>
    <property type="project" value="TreeGrafter"/>
</dbReference>
<organism evidence="7 8">
    <name type="scientific">Hydnomerulius pinastri MD-312</name>
    <dbReference type="NCBI Taxonomy" id="994086"/>
    <lineage>
        <taxon>Eukaryota</taxon>
        <taxon>Fungi</taxon>
        <taxon>Dikarya</taxon>
        <taxon>Basidiomycota</taxon>
        <taxon>Agaricomycotina</taxon>
        <taxon>Agaricomycetes</taxon>
        <taxon>Agaricomycetidae</taxon>
        <taxon>Boletales</taxon>
        <taxon>Boletales incertae sedis</taxon>
        <taxon>Leucogyrophana</taxon>
    </lineage>
</organism>
<dbReference type="Proteomes" id="UP000053820">
    <property type="component" value="Unassembled WGS sequence"/>
</dbReference>
<dbReference type="GO" id="GO:0005694">
    <property type="term" value="C:chromosome"/>
    <property type="evidence" value="ECO:0007669"/>
    <property type="project" value="TreeGrafter"/>
</dbReference>
<evidence type="ECO:0000256" key="1">
    <source>
        <dbReference type="ARBA" id="ARBA00005446"/>
    </source>
</evidence>
<dbReference type="PANTHER" id="PTHR13710:SF105">
    <property type="entry name" value="ATP-DEPENDENT DNA HELICASE Q1"/>
    <property type="match status" value="1"/>
</dbReference>
<feature type="domain" description="Helicase ATP-binding" evidence="6">
    <location>
        <begin position="43"/>
        <end position="197"/>
    </location>
</feature>
<dbReference type="PANTHER" id="PTHR13710">
    <property type="entry name" value="DNA HELICASE RECQ FAMILY MEMBER"/>
    <property type="match status" value="1"/>
</dbReference>
<dbReference type="GO" id="GO:0003677">
    <property type="term" value="F:DNA binding"/>
    <property type="evidence" value="ECO:0007669"/>
    <property type="project" value="UniProtKB-KW"/>
</dbReference>
<dbReference type="GO" id="GO:0043138">
    <property type="term" value="F:3'-5' DNA helicase activity"/>
    <property type="evidence" value="ECO:0007669"/>
    <property type="project" value="UniProtKB-EC"/>
</dbReference>
<keyword evidence="3" id="KW-0413">Isomerase</keyword>
<dbReference type="GO" id="GO:0006310">
    <property type="term" value="P:DNA recombination"/>
    <property type="evidence" value="ECO:0007669"/>
    <property type="project" value="TreeGrafter"/>
</dbReference>
<dbReference type="SUPFAM" id="SSF52540">
    <property type="entry name" value="P-loop containing nucleoside triphosphate hydrolases"/>
    <property type="match status" value="1"/>
</dbReference>
<name>A0A0C9VVS0_9AGAM</name>
<dbReference type="GO" id="GO:0005524">
    <property type="term" value="F:ATP binding"/>
    <property type="evidence" value="ECO:0007669"/>
    <property type="project" value="InterPro"/>
</dbReference>
<evidence type="ECO:0000256" key="5">
    <source>
        <dbReference type="ARBA" id="ARBA00034808"/>
    </source>
</evidence>
<dbReference type="OrthoDB" id="10261556at2759"/>
<dbReference type="Pfam" id="PF00270">
    <property type="entry name" value="DEAD"/>
    <property type="match status" value="1"/>
</dbReference>
<dbReference type="SMART" id="SM00487">
    <property type="entry name" value="DEXDc"/>
    <property type="match status" value="1"/>
</dbReference>
<dbReference type="GO" id="GO:0006281">
    <property type="term" value="P:DNA repair"/>
    <property type="evidence" value="ECO:0007669"/>
    <property type="project" value="TreeGrafter"/>
</dbReference>
<evidence type="ECO:0000313" key="7">
    <source>
        <dbReference type="EMBL" id="KIJ62205.1"/>
    </source>
</evidence>
<dbReference type="PROSITE" id="PS51192">
    <property type="entry name" value="HELICASE_ATP_BIND_1"/>
    <property type="match status" value="1"/>
</dbReference>
<evidence type="ECO:0000256" key="4">
    <source>
        <dbReference type="ARBA" id="ARBA00034617"/>
    </source>
</evidence>
<comment type="similarity">
    <text evidence="1">Belongs to the helicase family. RecQ subfamily.</text>
</comment>
<evidence type="ECO:0000256" key="2">
    <source>
        <dbReference type="ARBA" id="ARBA00023125"/>
    </source>
</evidence>
<evidence type="ECO:0000259" key="6">
    <source>
        <dbReference type="PROSITE" id="PS51192"/>
    </source>
</evidence>
<sequence>MVLPAPNRDTSNDLYIPTLPEIRQRAQEKFGVWPCIWQLKVAEALLKGDKDVVCTAGTGMGKTLGFWLPLLFRPGGIQIVVTPLNMLGKQNATSLAKAGIRAAIETFQYRAIIVSPEQLMKPNGEFEKRLKNPLFTSCIISVVVDEAHCLTDWGEFRPEYKELGRLRYILPNAVPVMIASATLTKDTLSNAVRLLHM</sequence>
<dbReference type="AlphaFoldDB" id="A0A0C9VVS0"/>
<comment type="catalytic activity">
    <reaction evidence="4">
        <text>Couples ATP hydrolysis with the unwinding of duplex DNA by translocating in the 3'-5' direction.</text>
        <dbReference type="EC" id="5.6.2.4"/>
    </reaction>
</comment>
<keyword evidence="8" id="KW-1185">Reference proteome</keyword>
<protein>
    <recommendedName>
        <fullName evidence="5">DNA 3'-5' helicase</fullName>
        <ecNumber evidence="5">5.6.2.4</ecNumber>
    </recommendedName>
</protein>
<dbReference type="InterPro" id="IPR027417">
    <property type="entry name" value="P-loop_NTPase"/>
</dbReference>
<evidence type="ECO:0000256" key="3">
    <source>
        <dbReference type="ARBA" id="ARBA00023235"/>
    </source>
</evidence>
<dbReference type="EMBL" id="KN839856">
    <property type="protein sequence ID" value="KIJ62205.1"/>
    <property type="molecule type" value="Genomic_DNA"/>
</dbReference>
<feature type="non-terminal residue" evidence="7">
    <location>
        <position position="1"/>
    </location>
</feature>
<keyword evidence="2" id="KW-0238">DNA-binding</keyword>
<dbReference type="Gene3D" id="3.40.50.300">
    <property type="entry name" value="P-loop containing nucleotide triphosphate hydrolases"/>
    <property type="match status" value="1"/>
</dbReference>
<dbReference type="HOGENOM" id="CLU_001103_19_2_1"/>